<sequence length="63" mass="7469">MHGKAIELFLDNVKILINALGYKVLEPYRQKDSDNKSQDENLLYFKLENQRWSNTKGTRKNLK</sequence>
<keyword evidence="2" id="KW-1185">Reference proteome</keyword>
<protein>
    <submittedName>
        <fullName evidence="1">Uncharacterized protein</fullName>
    </submittedName>
</protein>
<dbReference type="RefSeq" id="WP_092477797.1">
    <property type="nucleotide sequence ID" value="NZ_FOHN01000010.1"/>
</dbReference>
<name>A0A1I0CLC3_9FIRM</name>
<reference evidence="1 2" key="1">
    <citation type="submission" date="2016-10" db="EMBL/GenBank/DDBJ databases">
        <authorList>
            <person name="de Groot N.N."/>
        </authorList>
    </citation>
    <scope>NUCLEOTIDE SEQUENCE [LARGE SCALE GENOMIC DNA]</scope>
    <source>
        <strain evidence="1 2">DSM 1801</strain>
    </source>
</reference>
<organism evidence="1 2">
    <name type="scientific">[Clostridium] polysaccharolyticum</name>
    <dbReference type="NCBI Taxonomy" id="29364"/>
    <lineage>
        <taxon>Bacteria</taxon>
        <taxon>Bacillati</taxon>
        <taxon>Bacillota</taxon>
        <taxon>Clostridia</taxon>
        <taxon>Lachnospirales</taxon>
        <taxon>Lachnospiraceae</taxon>
    </lineage>
</organism>
<dbReference type="STRING" id="29364.SAMN04487772_11072"/>
<dbReference type="AlphaFoldDB" id="A0A1I0CLC3"/>
<evidence type="ECO:0000313" key="2">
    <source>
        <dbReference type="Proteomes" id="UP000199800"/>
    </source>
</evidence>
<dbReference type="OrthoDB" id="2656488at2"/>
<accession>A0A1I0CLC3</accession>
<gene>
    <name evidence="1" type="ORF">SAMN04487772_11072</name>
</gene>
<dbReference type="EMBL" id="FOHN01000010">
    <property type="protein sequence ID" value="SET20439.1"/>
    <property type="molecule type" value="Genomic_DNA"/>
</dbReference>
<evidence type="ECO:0000313" key="1">
    <source>
        <dbReference type="EMBL" id="SET20439.1"/>
    </source>
</evidence>
<dbReference type="Proteomes" id="UP000199800">
    <property type="component" value="Unassembled WGS sequence"/>
</dbReference>
<proteinExistence type="predicted"/>